<organism evidence="5 6">
    <name type="scientific">Kockovaella imperatae</name>
    <dbReference type="NCBI Taxonomy" id="4999"/>
    <lineage>
        <taxon>Eukaryota</taxon>
        <taxon>Fungi</taxon>
        <taxon>Dikarya</taxon>
        <taxon>Basidiomycota</taxon>
        <taxon>Agaricomycotina</taxon>
        <taxon>Tremellomycetes</taxon>
        <taxon>Tremellales</taxon>
        <taxon>Cuniculitremaceae</taxon>
        <taxon>Kockovaella</taxon>
    </lineage>
</organism>
<keyword evidence="2" id="KW-0378">Hydrolase</keyword>
<dbReference type="RefSeq" id="XP_021873446.1">
    <property type="nucleotide sequence ID" value="XM_022014038.1"/>
</dbReference>
<dbReference type="Proteomes" id="UP000193218">
    <property type="component" value="Unassembled WGS sequence"/>
</dbReference>
<keyword evidence="6" id="KW-1185">Reference proteome</keyword>
<feature type="domain" description="Mannosylglycerate hydrolase MGH1-like glycoside hydrolase" evidence="4">
    <location>
        <begin position="292"/>
        <end position="608"/>
    </location>
</feature>
<dbReference type="GO" id="GO:0005789">
    <property type="term" value="C:endoplasmic reticulum membrane"/>
    <property type="evidence" value="ECO:0007669"/>
    <property type="project" value="TreeGrafter"/>
</dbReference>
<evidence type="ECO:0000256" key="3">
    <source>
        <dbReference type="ARBA" id="ARBA00023295"/>
    </source>
</evidence>
<dbReference type="EMBL" id="NBSH01000002">
    <property type="protein sequence ID" value="ORX39661.1"/>
    <property type="molecule type" value="Genomic_DNA"/>
</dbReference>
<dbReference type="Gene3D" id="1.50.10.10">
    <property type="match status" value="1"/>
</dbReference>
<dbReference type="InterPro" id="IPR008928">
    <property type="entry name" value="6-hairpin_glycosidase_sf"/>
</dbReference>
<reference evidence="5 6" key="1">
    <citation type="submission" date="2017-03" db="EMBL/GenBank/DDBJ databases">
        <title>Widespread Adenine N6-methylation of Active Genes in Fungi.</title>
        <authorList>
            <consortium name="DOE Joint Genome Institute"/>
            <person name="Mondo S.J."/>
            <person name="Dannebaum R.O."/>
            <person name="Kuo R.C."/>
            <person name="Louie K.B."/>
            <person name="Bewick A.J."/>
            <person name="Labutti K."/>
            <person name="Haridas S."/>
            <person name="Kuo A."/>
            <person name="Salamov A."/>
            <person name="Ahrendt S.R."/>
            <person name="Lau R."/>
            <person name="Bowen B.P."/>
            <person name="Lipzen A."/>
            <person name="Sullivan W."/>
            <person name="Andreopoulos W.B."/>
            <person name="Clum A."/>
            <person name="Lindquist E."/>
            <person name="Daum C."/>
            <person name="Northen T.R."/>
            <person name="Ramamoorthy G."/>
            <person name="Schmitz R.J."/>
            <person name="Gryganskyi A."/>
            <person name="Culley D."/>
            <person name="Magnuson J."/>
            <person name="James T.Y."/>
            <person name="O'Malley M.A."/>
            <person name="Stajich J.E."/>
            <person name="Spatafora J.W."/>
            <person name="Visel A."/>
            <person name="Grigoriev I.V."/>
        </authorList>
    </citation>
    <scope>NUCLEOTIDE SEQUENCE [LARGE SCALE GENOMIC DNA]</scope>
    <source>
        <strain evidence="5 6">NRRL Y-17943</strain>
    </source>
</reference>
<name>A0A1Y1UNP1_9TREE</name>
<dbReference type="GO" id="GO:0004573">
    <property type="term" value="F:Glc3Man9GlcNAc2 oligosaccharide glucosidase activity"/>
    <property type="evidence" value="ECO:0007669"/>
    <property type="project" value="InterPro"/>
</dbReference>
<evidence type="ECO:0000259" key="4">
    <source>
        <dbReference type="Pfam" id="PF22422"/>
    </source>
</evidence>
<evidence type="ECO:0000256" key="1">
    <source>
        <dbReference type="ARBA" id="ARBA00010833"/>
    </source>
</evidence>
<dbReference type="SUPFAM" id="SSF48208">
    <property type="entry name" value="Six-hairpin glycosidases"/>
    <property type="match status" value="1"/>
</dbReference>
<dbReference type="InParanoid" id="A0A1Y1UNP1"/>
<evidence type="ECO:0000313" key="5">
    <source>
        <dbReference type="EMBL" id="ORX39661.1"/>
    </source>
</evidence>
<dbReference type="GeneID" id="33555846"/>
<dbReference type="PANTHER" id="PTHR10412:SF11">
    <property type="entry name" value="MANNOSYL-OLIGOSACCHARIDE GLUCOSIDASE"/>
    <property type="match status" value="1"/>
</dbReference>
<accession>A0A1Y1UNP1</accession>
<sequence>MSEGITTHESVFQVPVDPSIIPWSYRGAYLCLATRAGDGGELTPGQDAYLISHNYGFGLPLFSLRPLVSQSLPLPPTGFPTTPSGVDLAATPSLFTWSYEENTMAEATFVNYRTIRVRGTVDMSFDTEGKLDVDHWRNWLHRVPPNDEEAREVIEYTCLPNVALNFIVVSGKAELFNGAPYNSTFKDNSRRLSITRTNGHPHWEMLIVEKETERSDPLPLDAGLDASEPFESSVETMAANFREYATELSPWGLEQTTPADMLASYVEWTSTIRPAGFLKSETVLMSKLWMNKIWSWDNCINGLALASASMARALGQVFLPFDHITPEGRLPDSIMRNEVLYDYTKPPIYGWTMFKLMELQGSKDPLSEPDFTLLGQDNLPMIYDNICTNTDFWFKRRRTSISKLPYYVHGNDSGWDNATCFDRQTVTVSPDLAAFLVIQADFLAKLAEVLGHEEQAHSWAKLKQTTLNALVNELWDGKAEAFAFKDAYNGETWTSTSLLSFMPVVAASYLPSEIVQSLVRGIEGHLTRWGLATEHPESTLYEPDGYWRGPVWAPSTMLLESGVRLARANKLADTIRSRFISLCEENGFAENFDAKTGQGNRDLSYTWTASVYLVFRREASVSSDGRDK</sequence>
<evidence type="ECO:0000256" key="2">
    <source>
        <dbReference type="ARBA" id="ARBA00022801"/>
    </source>
</evidence>
<evidence type="ECO:0000313" key="6">
    <source>
        <dbReference type="Proteomes" id="UP000193218"/>
    </source>
</evidence>
<dbReference type="GO" id="GO:0009311">
    <property type="term" value="P:oligosaccharide metabolic process"/>
    <property type="evidence" value="ECO:0007669"/>
    <property type="project" value="InterPro"/>
</dbReference>
<gene>
    <name evidence="5" type="ORF">BD324DRAFT_606950</name>
</gene>
<comment type="similarity">
    <text evidence="1">Belongs to the glycosyl hydrolase 63 family.</text>
</comment>
<comment type="caution">
    <text evidence="5">The sequence shown here is derived from an EMBL/GenBank/DDBJ whole genome shotgun (WGS) entry which is preliminary data.</text>
</comment>
<dbReference type="OrthoDB" id="2581368at2759"/>
<dbReference type="InterPro" id="IPR012341">
    <property type="entry name" value="6hp_glycosidase-like_sf"/>
</dbReference>
<dbReference type="InterPro" id="IPR054491">
    <property type="entry name" value="MGH1-like_GH"/>
</dbReference>
<keyword evidence="3 5" id="KW-0326">Glycosidase</keyword>
<dbReference type="AlphaFoldDB" id="A0A1Y1UNP1"/>
<dbReference type="InterPro" id="IPR004888">
    <property type="entry name" value="Glycoside_hydrolase_63"/>
</dbReference>
<protein>
    <submittedName>
        <fullName evidence="5">Six-hairpin glycosidase-like protein</fullName>
    </submittedName>
</protein>
<dbReference type="PANTHER" id="PTHR10412">
    <property type="entry name" value="MANNOSYL-OLIGOSACCHARIDE GLUCOSIDASE"/>
    <property type="match status" value="1"/>
</dbReference>
<dbReference type="Pfam" id="PF22422">
    <property type="entry name" value="MGH1-like_GH"/>
    <property type="match status" value="1"/>
</dbReference>
<proteinExistence type="inferred from homology"/>
<dbReference type="GO" id="GO:0006487">
    <property type="term" value="P:protein N-linked glycosylation"/>
    <property type="evidence" value="ECO:0007669"/>
    <property type="project" value="TreeGrafter"/>
</dbReference>